<reference evidence="3" key="1">
    <citation type="journal article" date="2019" name="Int. J. Syst. Evol. Microbiol.">
        <title>The Global Catalogue of Microorganisms (GCM) 10K type strain sequencing project: providing services to taxonomists for standard genome sequencing and annotation.</title>
        <authorList>
            <consortium name="The Broad Institute Genomics Platform"/>
            <consortium name="The Broad Institute Genome Sequencing Center for Infectious Disease"/>
            <person name="Wu L."/>
            <person name="Ma J."/>
        </authorList>
    </citation>
    <scope>NUCLEOTIDE SEQUENCE [LARGE SCALE GENOMIC DNA]</scope>
    <source>
        <strain evidence="3">JCM 9458</strain>
    </source>
</reference>
<dbReference type="Proteomes" id="UP001501676">
    <property type="component" value="Unassembled WGS sequence"/>
</dbReference>
<keyword evidence="3" id="KW-1185">Reference proteome</keyword>
<dbReference type="InterPro" id="IPR051082">
    <property type="entry name" value="Pentapeptide-BTB/POZ_domain"/>
</dbReference>
<proteinExistence type="predicted"/>
<feature type="region of interest" description="Disordered" evidence="1">
    <location>
        <begin position="177"/>
        <end position="216"/>
    </location>
</feature>
<dbReference type="EMBL" id="BAAAYN010000040">
    <property type="protein sequence ID" value="GAA3392936.1"/>
    <property type="molecule type" value="Genomic_DNA"/>
</dbReference>
<sequence length="306" mass="32129">MSGPHRSVPADLRPDCANCFALCCVALPFARSADFAVDKPAGTPCGNLTAEHRCGIHARLRPSGFTGCTVFDCLGAGQRVSQQTFGGRSWRDAPETAGAMFAVFAVQRQLHELRWYAEEALALPAAAPVHAALSTAAEHTRALADGTPEELLALDVDAHRGAVTPLLREASRLARAAAVPGHRRTGPPLSGSTPPGRPRGKSGRTGGPGRADWTGADRAGADLIGARLPGATFRGADLRGAYLIAATLRGADLRWADLLGADLRDADVSGADLTDALYLVPAQLAAARGDRATRIPPHLDRPTHWR</sequence>
<dbReference type="PANTHER" id="PTHR14136">
    <property type="entry name" value="BTB_POZ DOMAIN-CONTAINING PROTEIN KCTD9"/>
    <property type="match status" value="1"/>
</dbReference>
<dbReference type="SUPFAM" id="SSF141571">
    <property type="entry name" value="Pentapeptide repeat-like"/>
    <property type="match status" value="1"/>
</dbReference>
<dbReference type="RefSeq" id="WP_345731269.1">
    <property type="nucleotide sequence ID" value="NZ_BAAAYN010000040.1"/>
</dbReference>
<protein>
    <submittedName>
        <fullName evidence="2">Pentapeptide repeat-containing protein</fullName>
    </submittedName>
</protein>
<evidence type="ECO:0000313" key="2">
    <source>
        <dbReference type="EMBL" id="GAA3392936.1"/>
    </source>
</evidence>
<gene>
    <name evidence="2" type="ORF">GCM10020369_56500</name>
</gene>
<dbReference type="PANTHER" id="PTHR14136:SF17">
    <property type="entry name" value="BTB_POZ DOMAIN-CONTAINING PROTEIN KCTD9"/>
    <property type="match status" value="1"/>
</dbReference>
<dbReference type="InterPro" id="IPR001646">
    <property type="entry name" value="5peptide_repeat"/>
</dbReference>
<name>A0ABP6T5M7_9ACTN</name>
<dbReference type="Pfam" id="PF00805">
    <property type="entry name" value="Pentapeptide"/>
    <property type="match status" value="1"/>
</dbReference>
<accession>A0ABP6T5M7</accession>
<organism evidence="2 3">
    <name type="scientific">Cryptosporangium minutisporangium</name>
    <dbReference type="NCBI Taxonomy" id="113569"/>
    <lineage>
        <taxon>Bacteria</taxon>
        <taxon>Bacillati</taxon>
        <taxon>Actinomycetota</taxon>
        <taxon>Actinomycetes</taxon>
        <taxon>Cryptosporangiales</taxon>
        <taxon>Cryptosporangiaceae</taxon>
        <taxon>Cryptosporangium</taxon>
    </lineage>
</organism>
<comment type="caution">
    <text evidence="2">The sequence shown here is derived from an EMBL/GenBank/DDBJ whole genome shotgun (WGS) entry which is preliminary data.</text>
</comment>
<evidence type="ECO:0000256" key="1">
    <source>
        <dbReference type="SAM" id="MobiDB-lite"/>
    </source>
</evidence>
<evidence type="ECO:0000313" key="3">
    <source>
        <dbReference type="Proteomes" id="UP001501676"/>
    </source>
</evidence>
<dbReference type="Gene3D" id="2.160.20.80">
    <property type="entry name" value="E3 ubiquitin-protein ligase SopA"/>
    <property type="match status" value="1"/>
</dbReference>